<sequence>MASASSAEPMSWTPIDLTDKHDEFPHPAAKRAQVQPTGTDFSKSPLRCMYECQRKGWTGQCIRTLAEENKCINRMFSGSESVGPDKGLSCTMYMNSGCKGDSEDGFRYPGWDKDWSVDPWRGVFKSAPKSWKCKFE</sequence>
<evidence type="ECO:0000256" key="1">
    <source>
        <dbReference type="SAM" id="MobiDB-lite"/>
    </source>
</evidence>
<keyword evidence="3" id="KW-1185">Reference proteome</keyword>
<reference evidence="2 3" key="1">
    <citation type="submission" date="2013-03" db="EMBL/GenBank/DDBJ databases">
        <title>The Genome Sequence of Phialophora europaea CBS 101466.</title>
        <authorList>
            <consortium name="The Broad Institute Genomics Platform"/>
            <person name="Cuomo C."/>
            <person name="de Hoog S."/>
            <person name="Gorbushina A."/>
            <person name="Walker B."/>
            <person name="Young S.K."/>
            <person name="Zeng Q."/>
            <person name="Gargeya S."/>
            <person name="Fitzgerald M."/>
            <person name="Haas B."/>
            <person name="Abouelleil A."/>
            <person name="Allen A.W."/>
            <person name="Alvarado L."/>
            <person name="Arachchi H.M."/>
            <person name="Berlin A.M."/>
            <person name="Chapman S.B."/>
            <person name="Gainer-Dewar J."/>
            <person name="Goldberg J."/>
            <person name="Griggs A."/>
            <person name="Gujja S."/>
            <person name="Hansen M."/>
            <person name="Howarth C."/>
            <person name="Imamovic A."/>
            <person name="Ireland A."/>
            <person name="Larimer J."/>
            <person name="McCowan C."/>
            <person name="Murphy C."/>
            <person name="Pearson M."/>
            <person name="Poon T.W."/>
            <person name="Priest M."/>
            <person name="Roberts A."/>
            <person name="Saif S."/>
            <person name="Shea T."/>
            <person name="Sisk P."/>
            <person name="Sykes S."/>
            <person name="Wortman J."/>
            <person name="Nusbaum C."/>
            <person name="Birren B."/>
        </authorList>
    </citation>
    <scope>NUCLEOTIDE SEQUENCE [LARGE SCALE GENOMIC DNA]</scope>
    <source>
        <strain evidence="2 3">CBS 101466</strain>
    </source>
</reference>
<feature type="region of interest" description="Disordered" evidence="1">
    <location>
        <begin position="1"/>
        <end position="40"/>
    </location>
</feature>
<dbReference type="Proteomes" id="UP000030752">
    <property type="component" value="Unassembled WGS sequence"/>
</dbReference>
<evidence type="ECO:0000313" key="3">
    <source>
        <dbReference type="Proteomes" id="UP000030752"/>
    </source>
</evidence>
<dbReference type="GeneID" id="19969867"/>
<evidence type="ECO:0000313" key="2">
    <source>
        <dbReference type="EMBL" id="ETN43369.1"/>
    </source>
</evidence>
<name>W2S632_CYPE1</name>
<dbReference type="VEuPathDB" id="FungiDB:HMPREF1541_02528"/>
<dbReference type="EMBL" id="KB822718">
    <property type="protein sequence ID" value="ETN43369.1"/>
    <property type="molecule type" value="Genomic_DNA"/>
</dbReference>
<dbReference type="RefSeq" id="XP_008715105.1">
    <property type="nucleotide sequence ID" value="XM_008716883.1"/>
</dbReference>
<protein>
    <submittedName>
        <fullName evidence="2">Uncharacterized protein</fullName>
    </submittedName>
</protein>
<accession>W2S632</accession>
<dbReference type="OrthoDB" id="2910287at2759"/>
<gene>
    <name evidence="2" type="ORF">HMPREF1541_02528</name>
</gene>
<dbReference type="AlphaFoldDB" id="W2S632"/>
<organism evidence="2 3">
    <name type="scientific">Cyphellophora europaea (strain CBS 101466)</name>
    <name type="common">Phialophora europaea</name>
    <dbReference type="NCBI Taxonomy" id="1220924"/>
    <lineage>
        <taxon>Eukaryota</taxon>
        <taxon>Fungi</taxon>
        <taxon>Dikarya</taxon>
        <taxon>Ascomycota</taxon>
        <taxon>Pezizomycotina</taxon>
        <taxon>Eurotiomycetes</taxon>
        <taxon>Chaetothyriomycetidae</taxon>
        <taxon>Chaetothyriales</taxon>
        <taxon>Cyphellophoraceae</taxon>
        <taxon>Cyphellophora</taxon>
    </lineage>
</organism>
<proteinExistence type="predicted"/>
<dbReference type="HOGENOM" id="CLU_1875353_0_0_1"/>
<dbReference type="InParanoid" id="W2S632"/>